<protein>
    <submittedName>
        <fullName evidence="6">Amino acid ABC transporter substrate-binding protein</fullName>
    </submittedName>
</protein>
<dbReference type="GO" id="GO:0030313">
    <property type="term" value="C:cell envelope"/>
    <property type="evidence" value="ECO:0007669"/>
    <property type="project" value="UniProtKB-SubCell"/>
</dbReference>
<dbReference type="AlphaFoldDB" id="A0A317F688"/>
<dbReference type="InterPro" id="IPR001638">
    <property type="entry name" value="Solute-binding_3/MltF_N"/>
</dbReference>
<comment type="subcellular location">
    <subcellularLocation>
        <location evidence="1">Cell envelope</location>
    </subcellularLocation>
</comment>
<gene>
    <name evidence="6" type="ORF">DFH01_24575</name>
</gene>
<dbReference type="SMART" id="SM00062">
    <property type="entry name" value="PBPb"/>
    <property type="match status" value="1"/>
</dbReference>
<dbReference type="PROSITE" id="PS01039">
    <property type="entry name" value="SBP_BACTERIAL_3"/>
    <property type="match status" value="1"/>
</dbReference>
<reference evidence="7" key="1">
    <citation type="submission" date="2018-05" db="EMBL/GenBank/DDBJ databases">
        <authorList>
            <person name="Du Z."/>
            <person name="Wang X."/>
        </authorList>
    </citation>
    <scope>NUCLEOTIDE SEQUENCE [LARGE SCALE GENOMIC DNA]</scope>
    <source>
        <strain evidence="7">CQN31</strain>
    </source>
</reference>
<evidence type="ECO:0000313" key="6">
    <source>
        <dbReference type="EMBL" id="PWS34700.1"/>
    </source>
</evidence>
<dbReference type="Pfam" id="PF00497">
    <property type="entry name" value="SBP_bac_3"/>
    <property type="match status" value="1"/>
</dbReference>
<sequence>MTDESGFRRRLIAPAAGGLAALGAFAFGRPAAAQGADARAALAATSMIEEVKRRGTLRVGMSTFVPWAFRNRAGELVGYEIDVANRLAQDMGVRAEFVPTAWDGIIPALLAGRFDAIIGGMTITPQRNLSANFTNAYSATGVDMAASKRLAANMTTLEAYNRPNVTIAGRRGTSALAAAQRLLPRATFRQFDDDAQSILEVVNGRAHAMVGSIPRPLFAVLDNPDALFSPFPEPMARQADAMAVRKSDPDALNFLNNWILLRQLDGWLEERQKYWFSAREWRDQLPG</sequence>
<dbReference type="SUPFAM" id="SSF53850">
    <property type="entry name" value="Periplasmic binding protein-like II"/>
    <property type="match status" value="1"/>
</dbReference>
<evidence type="ECO:0000256" key="1">
    <source>
        <dbReference type="ARBA" id="ARBA00004196"/>
    </source>
</evidence>
<dbReference type="EMBL" id="QGNA01000006">
    <property type="protein sequence ID" value="PWS34700.1"/>
    <property type="molecule type" value="Genomic_DNA"/>
</dbReference>
<accession>A0A317F688</accession>
<dbReference type="InterPro" id="IPR006311">
    <property type="entry name" value="TAT_signal"/>
</dbReference>
<keyword evidence="3" id="KW-0732">Signal</keyword>
<dbReference type="Gene3D" id="3.40.190.10">
    <property type="entry name" value="Periplasmic binding protein-like II"/>
    <property type="match status" value="2"/>
</dbReference>
<dbReference type="OrthoDB" id="9807134at2"/>
<dbReference type="PANTHER" id="PTHR35936">
    <property type="entry name" value="MEMBRANE-BOUND LYTIC MUREIN TRANSGLYCOSYLASE F"/>
    <property type="match status" value="1"/>
</dbReference>
<comment type="caution">
    <text evidence="6">The sequence shown here is derived from an EMBL/GenBank/DDBJ whole genome shotgun (WGS) entry which is preliminary data.</text>
</comment>
<evidence type="ECO:0000313" key="7">
    <source>
        <dbReference type="Proteomes" id="UP000245765"/>
    </source>
</evidence>
<comment type="similarity">
    <text evidence="2 4">Belongs to the bacterial solute-binding protein 3 family.</text>
</comment>
<feature type="domain" description="Solute-binding protein family 3/N-terminal" evidence="5">
    <location>
        <begin position="56"/>
        <end position="279"/>
    </location>
</feature>
<dbReference type="InterPro" id="IPR018313">
    <property type="entry name" value="SBP_3_CS"/>
</dbReference>
<proteinExistence type="inferred from homology"/>
<dbReference type="Proteomes" id="UP000245765">
    <property type="component" value="Unassembled WGS sequence"/>
</dbReference>
<dbReference type="PROSITE" id="PS51318">
    <property type="entry name" value="TAT"/>
    <property type="match status" value="1"/>
</dbReference>
<dbReference type="PANTHER" id="PTHR35936:SF38">
    <property type="entry name" value="GLUTAMINE-BINDING PERIPLASMIC PROTEIN"/>
    <property type="match status" value="1"/>
</dbReference>
<dbReference type="CDD" id="cd13629">
    <property type="entry name" value="PBP2_Dsm1740"/>
    <property type="match status" value="1"/>
</dbReference>
<evidence type="ECO:0000259" key="5">
    <source>
        <dbReference type="SMART" id="SM00062"/>
    </source>
</evidence>
<evidence type="ECO:0000256" key="3">
    <source>
        <dbReference type="ARBA" id="ARBA00022729"/>
    </source>
</evidence>
<dbReference type="RefSeq" id="WP_109873151.1">
    <property type="nucleotide sequence ID" value="NZ_QGNA01000006.1"/>
</dbReference>
<evidence type="ECO:0000256" key="4">
    <source>
        <dbReference type="RuleBase" id="RU003744"/>
    </source>
</evidence>
<keyword evidence="7" id="KW-1185">Reference proteome</keyword>
<organism evidence="6 7">
    <name type="scientific">Falsiroseomonas bella</name>
    <dbReference type="NCBI Taxonomy" id="2184016"/>
    <lineage>
        <taxon>Bacteria</taxon>
        <taxon>Pseudomonadati</taxon>
        <taxon>Pseudomonadota</taxon>
        <taxon>Alphaproteobacteria</taxon>
        <taxon>Acetobacterales</taxon>
        <taxon>Roseomonadaceae</taxon>
        <taxon>Falsiroseomonas</taxon>
    </lineage>
</organism>
<name>A0A317F688_9PROT</name>
<evidence type="ECO:0000256" key="2">
    <source>
        <dbReference type="ARBA" id="ARBA00010333"/>
    </source>
</evidence>